<dbReference type="EMBL" id="WMYS01000001">
    <property type="protein sequence ID" value="MTR40413.1"/>
    <property type="molecule type" value="Genomic_DNA"/>
</dbReference>
<dbReference type="Gene3D" id="3.40.50.300">
    <property type="entry name" value="P-loop containing nucleotide triphosphate hydrolases"/>
    <property type="match status" value="1"/>
</dbReference>
<evidence type="ECO:0000256" key="6">
    <source>
        <dbReference type="ARBA" id="ARBA00022840"/>
    </source>
</evidence>
<evidence type="ECO:0000256" key="8">
    <source>
        <dbReference type="HAMAP-Rule" id="MF_00376"/>
    </source>
</evidence>
<comment type="caution">
    <text evidence="10">The sequence shown here is derived from an EMBL/GenBank/DDBJ whole genome shotgun (WGS) entry which is preliminary data.</text>
</comment>
<dbReference type="CDD" id="cd02022">
    <property type="entry name" value="DPCK"/>
    <property type="match status" value="1"/>
</dbReference>
<keyword evidence="2 8" id="KW-0963">Cytoplasm</keyword>
<dbReference type="GO" id="GO:0015937">
    <property type="term" value="P:coenzyme A biosynthetic process"/>
    <property type="evidence" value="ECO:0007669"/>
    <property type="project" value="UniProtKB-UniRule"/>
</dbReference>
<keyword evidence="7 8" id="KW-0173">Coenzyme A biosynthesis</keyword>
<dbReference type="PANTHER" id="PTHR10695:SF46">
    <property type="entry name" value="BIFUNCTIONAL COENZYME A SYNTHASE-RELATED"/>
    <property type="match status" value="1"/>
</dbReference>
<evidence type="ECO:0000256" key="1">
    <source>
        <dbReference type="ARBA" id="ARBA00009018"/>
    </source>
</evidence>
<evidence type="ECO:0000256" key="3">
    <source>
        <dbReference type="ARBA" id="ARBA00022679"/>
    </source>
</evidence>
<dbReference type="Proteomes" id="UP000430295">
    <property type="component" value="Unassembled WGS sequence"/>
</dbReference>
<evidence type="ECO:0000256" key="5">
    <source>
        <dbReference type="ARBA" id="ARBA00022777"/>
    </source>
</evidence>
<evidence type="ECO:0000256" key="4">
    <source>
        <dbReference type="ARBA" id="ARBA00022741"/>
    </source>
</evidence>
<organism evidence="10 11">
    <name type="scientific">Streptococcus parasanguinis</name>
    <dbReference type="NCBI Taxonomy" id="1318"/>
    <lineage>
        <taxon>Bacteria</taxon>
        <taxon>Bacillati</taxon>
        <taxon>Bacillota</taxon>
        <taxon>Bacilli</taxon>
        <taxon>Lactobacillales</taxon>
        <taxon>Streptococcaceae</taxon>
        <taxon>Streptococcus</taxon>
    </lineage>
</organism>
<dbReference type="GO" id="GO:0005524">
    <property type="term" value="F:ATP binding"/>
    <property type="evidence" value="ECO:0007669"/>
    <property type="project" value="UniProtKB-UniRule"/>
</dbReference>
<evidence type="ECO:0000313" key="11">
    <source>
        <dbReference type="Proteomes" id="UP000430295"/>
    </source>
</evidence>
<dbReference type="SUPFAM" id="SSF52540">
    <property type="entry name" value="P-loop containing nucleoside triphosphate hydrolases"/>
    <property type="match status" value="1"/>
</dbReference>
<dbReference type="NCBIfam" id="TIGR00152">
    <property type="entry name" value="dephospho-CoA kinase"/>
    <property type="match status" value="1"/>
</dbReference>
<dbReference type="PANTHER" id="PTHR10695">
    <property type="entry name" value="DEPHOSPHO-COA KINASE-RELATED"/>
    <property type="match status" value="1"/>
</dbReference>
<keyword evidence="3 8" id="KW-0808">Transferase</keyword>
<evidence type="ECO:0000256" key="2">
    <source>
        <dbReference type="ARBA" id="ARBA00022490"/>
    </source>
</evidence>
<protein>
    <recommendedName>
        <fullName evidence="8 9">Dephospho-CoA kinase</fullName>
        <ecNumber evidence="8 9">2.7.1.24</ecNumber>
    </recommendedName>
    <alternativeName>
        <fullName evidence="8">Dephosphocoenzyme A kinase</fullName>
    </alternativeName>
</protein>
<dbReference type="RefSeq" id="WP_061455035.1">
    <property type="nucleotide sequence ID" value="NZ_CAXSNQ010000013.1"/>
</dbReference>
<gene>
    <name evidence="8" type="primary">coaE</name>
    <name evidence="10" type="ORF">GMC75_01610</name>
</gene>
<comment type="similarity">
    <text evidence="1 8">Belongs to the CoaE family.</text>
</comment>
<dbReference type="InterPro" id="IPR001977">
    <property type="entry name" value="Depp_CoAkinase"/>
</dbReference>
<keyword evidence="6 8" id="KW-0067">ATP-binding</keyword>
<comment type="subcellular location">
    <subcellularLocation>
        <location evidence="8">Cytoplasm</location>
    </subcellularLocation>
</comment>
<evidence type="ECO:0000256" key="7">
    <source>
        <dbReference type="ARBA" id="ARBA00022993"/>
    </source>
</evidence>
<dbReference type="Pfam" id="PF01121">
    <property type="entry name" value="CoaE"/>
    <property type="match status" value="1"/>
</dbReference>
<dbReference type="EC" id="2.7.1.24" evidence="8 9"/>
<comment type="catalytic activity">
    <reaction evidence="8">
        <text>3'-dephospho-CoA + ATP = ADP + CoA + H(+)</text>
        <dbReference type="Rhea" id="RHEA:18245"/>
        <dbReference type="ChEBI" id="CHEBI:15378"/>
        <dbReference type="ChEBI" id="CHEBI:30616"/>
        <dbReference type="ChEBI" id="CHEBI:57287"/>
        <dbReference type="ChEBI" id="CHEBI:57328"/>
        <dbReference type="ChEBI" id="CHEBI:456216"/>
        <dbReference type="EC" id="2.7.1.24"/>
    </reaction>
</comment>
<evidence type="ECO:0000313" key="10">
    <source>
        <dbReference type="EMBL" id="MTR40413.1"/>
    </source>
</evidence>
<dbReference type="HAMAP" id="MF_00376">
    <property type="entry name" value="Dephospho_CoA_kinase"/>
    <property type="match status" value="1"/>
</dbReference>
<keyword evidence="5 8" id="KW-0418">Kinase</keyword>
<dbReference type="FunFam" id="3.40.50.300:FF:000991">
    <property type="entry name" value="Dephospho-CoA kinase"/>
    <property type="match status" value="1"/>
</dbReference>
<feature type="binding site" evidence="8">
    <location>
        <begin position="12"/>
        <end position="17"/>
    </location>
    <ligand>
        <name>ATP</name>
        <dbReference type="ChEBI" id="CHEBI:30616"/>
    </ligand>
</feature>
<dbReference type="GO" id="GO:0005737">
    <property type="term" value="C:cytoplasm"/>
    <property type="evidence" value="ECO:0007669"/>
    <property type="project" value="UniProtKB-SubCell"/>
</dbReference>
<evidence type="ECO:0000256" key="9">
    <source>
        <dbReference type="NCBIfam" id="TIGR00152"/>
    </source>
</evidence>
<dbReference type="GO" id="GO:0004140">
    <property type="term" value="F:dephospho-CoA kinase activity"/>
    <property type="evidence" value="ECO:0007669"/>
    <property type="project" value="UniProtKB-UniRule"/>
</dbReference>
<keyword evidence="4 8" id="KW-0547">Nucleotide-binding</keyword>
<proteinExistence type="inferred from homology"/>
<sequence>MARIIGLTGGIASGKSTVTSYLKEKGYPVIDADQVVHDLQAPGGALYRVLVDHFGREILTKEEELDRVALGQRIFSDPSERDWSNRVQGRLIREALAEVRDRQAAQSDLFFMDIPLLIEQGYEEWFESVWLVAVSKETQLKRLMERNHLSELQAQERIASQMPLDEKSAHADLVLDNNGDLAALYAQLDAALQQLERR</sequence>
<dbReference type="PROSITE" id="PS51219">
    <property type="entry name" value="DPCK"/>
    <property type="match status" value="1"/>
</dbReference>
<name>A0A359YM49_STRPA</name>
<comment type="pathway">
    <text evidence="8">Cofactor biosynthesis; coenzyme A biosynthesis; CoA from (R)-pantothenate: step 5/5.</text>
</comment>
<dbReference type="AlphaFoldDB" id="A0A359YM49"/>
<accession>A0A359YM49</accession>
<dbReference type="InterPro" id="IPR027417">
    <property type="entry name" value="P-loop_NTPase"/>
</dbReference>
<reference evidence="10 11" key="1">
    <citation type="journal article" date="2019" name="Nat. Med.">
        <title>A library of human gut bacterial isolates paired with longitudinal multiomics data enables mechanistic microbiome research.</title>
        <authorList>
            <person name="Poyet M."/>
            <person name="Groussin M."/>
            <person name="Gibbons S.M."/>
            <person name="Avila-Pacheco J."/>
            <person name="Jiang X."/>
            <person name="Kearney S.M."/>
            <person name="Perrotta A.R."/>
            <person name="Berdy B."/>
            <person name="Zhao S."/>
            <person name="Lieberman T.D."/>
            <person name="Swanson P.K."/>
            <person name="Smith M."/>
            <person name="Roesemann S."/>
            <person name="Alexander J.E."/>
            <person name="Rich S.A."/>
            <person name="Livny J."/>
            <person name="Vlamakis H."/>
            <person name="Clish C."/>
            <person name="Bullock K."/>
            <person name="Deik A."/>
            <person name="Scott J."/>
            <person name="Pierce K.A."/>
            <person name="Xavier R.J."/>
            <person name="Alm E.J."/>
        </authorList>
    </citation>
    <scope>NUCLEOTIDE SEQUENCE [LARGE SCALE GENOMIC DNA]</scope>
    <source>
        <strain evidence="10 11">BIOML-A18</strain>
    </source>
</reference>
<comment type="function">
    <text evidence="8">Catalyzes the phosphorylation of the 3'-hydroxyl group of dephosphocoenzyme A to form coenzyme A.</text>
</comment>
<dbReference type="UniPathway" id="UPA00241">
    <property type="reaction ID" value="UER00356"/>
</dbReference>